<dbReference type="GO" id="GO:0016301">
    <property type="term" value="F:kinase activity"/>
    <property type="evidence" value="ECO:0007669"/>
    <property type="project" value="UniProtKB-KW"/>
</dbReference>
<dbReference type="InterPro" id="IPR011009">
    <property type="entry name" value="Kinase-like_dom_sf"/>
</dbReference>
<dbReference type="AlphaFoldDB" id="A0A4R7HZ78"/>
<keyword evidence="1" id="KW-0418">Kinase</keyword>
<dbReference type="InterPro" id="IPR004119">
    <property type="entry name" value="EcKL"/>
</dbReference>
<accession>A0A4R7HZ78</accession>
<dbReference type="Proteomes" id="UP000294558">
    <property type="component" value="Unassembled WGS sequence"/>
</dbReference>
<name>A0A4R7HZ78_9ACTN</name>
<keyword evidence="1" id="KW-0808">Transferase</keyword>
<dbReference type="RefSeq" id="WP_133868509.1">
    <property type="nucleotide sequence ID" value="NZ_SOAU01000001.1"/>
</dbReference>
<dbReference type="OrthoDB" id="115252at2"/>
<evidence type="ECO:0000313" key="2">
    <source>
        <dbReference type="Proteomes" id="UP000294558"/>
    </source>
</evidence>
<dbReference type="EMBL" id="SOAU01000001">
    <property type="protein sequence ID" value="TDT16110.1"/>
    <property type="molecule type" value="Genomic_DNA"/>
</dbReference>
<comment type="caution">
    <text evidence="1">The sequence shown here is derived from an EMBL/GenBank/DDBJ whole genome shotgun (WGS) entry which is preliminary data.</text>
</comment>
<dbReference type="Pfam" id="PF02958">
    <property type="entry name" value="EcKL"/>
    <property type="match status" value="1"/>
</dbReference>
<reference evidence="1 2" key="1">
    <citation type="submission" date="2019-03" db="EMBL/GenBank/DDBJ databases">
        <title>Sequencing the genomes of 1000 actinobacteria strains.</title>
        <authorList>
            <person name="Klenk H.-P."/>
        </authorList>
    </citation>
    <scope>NUCLEOTIDE SEQUENCE [LARGE SCALE GENOMIC DNA]</scope>
    <source>
        <strain evidence="1 2">DSM 18936</strain>
    </source>
</reference>
<keyword evidence="2" id="KW-1185">Reference proteome</keyword>
<gene>
    <name evidence="1" type="ORF">BDK89_1692</name>
</gene>
<dbReference type="PANTHER" id="PTHR23020:SF41">
    <property type="entry name" value="AMINOGLYCOSIDE PHOSPHOTRANSFERASE DOMAIN-CONTAINING PROTEIN"/>
    <property type="match status" value="1"/>
</dbReference>
<proteinExistence type="predicted"/>
<organism evidence="1 2">
    <name type="scientific">Ilumatobacter fluminis</name>
    <dbReference type="NCBI Taxonomy" id="467091"/>
    <lineage>
        <taxon>Bacteria</taxon>
        <taxon>Bacillati</taxon>
        <taxon>Actinomycetota</taxon>
        <taxon>Acidimicrobiia</taxon>
        <taxon>Acidimicrobiales</taxon>
        <taxon>Ilumatobacteraceae</taxon>
        <taxon>Ilumatobacter</taxon>
    </lineage>
</organism>
<protein>
    <submittedName>
        <fullName evidence="1">Ecdysteroid kinase</fullName>
    </submittedName>
</protein>
<dbReference type="SUPFAM" id="SSF56112">
    <property type="entry name" value="Protein kinase-like (PK-like)"/>
    <property type="match status" value="1"/>
</dbReference>
<dbReference type="Gene3D" id="3.90.1200.10">
    <property type="match status" value="1"/>
</dbReference>
<sequence>MGDRAVINASTVDAAWLTEALAAASNGARVTGFTAASIGTGQVGENVRFELAWDRDDPALPASVVAKFPSASDISREAAKLTGTYVREVGFYRDLRDHVTMTVPDVHRVEWDPDTHEFALLMNDLCDSEQGDQIAGCAVEVAETVIDEAVGLHAPTWGRTDEWRSFDWLGYPDAERTMQMTGLLQMLLPGFLDRFAERMSADDLDVGRLLVERYGRWSDLVTEWAEGPGDWCVTHGDYRLDNLLLGRTAHAPTVTVVDWQTVAVGIGPADVAYFTGAGLLADERRAHERRLVERYAAGLRNAGVEADDDTIWDGYVLGTASGYLMAVIASQIVEQTERGDAMFTAMAERPAEQMRDLGLLDRL</sequence>
<dbReference type="InterPro" id="IPR052961">
    <property type="entry name" value="Oxido-Kinase-like_Enzymes"/>
</dbReference>
<dbReference type="PANTHER" id="PTHR23020">
    <property type="entry name" value="UNCHARACTERIZED NUCLEAR HORMONE RECEPTOR-RELATED"/>
    <property type="match status" value="1"/>
</dbReference>
<evidence type="ECO:0000313" key="1">
    <source>
        <dbReference type="EMBL" id="TDT16110.1"/>
    </source>
</evidence>